<dbReference type="Pfam" id="PF00535">
    <property type="entry name" value="Glycos_transf_2"/>
    <property type="match status" value="1"/>
</dbReference>
<protein>
    <submittedName>
        <fullName evidence="2">Glycosyltransferase</fullName>
        <ecNumber evidence="2">2.4.-.-</ecNumber>
    </submittedName>
</protein>
<keyword evidence="2" id="KW-0328">Glycosyltransferase</keyword>
<dbReference type="GO" id="GO:0016757">
    <property type="term" value="F:glycosyltransferase activity"/>
    <property type="evidence" value="ECO:0007669"/>
    <property type="project" value="UniProtKB-KW"/>
</dbReference>
<accession>A0ABV9YCK6</accession>
<dbReference type="SUPFAM" id="SSF53448">
    <property type="entry name" value="Nucleotide-diphospho-sugar transferases"/>
    <property type="match status" value="1"/>
</dbReference>
<dbReference type="Gene3D" id="3.90.550.10">
    <property type="entry name" value="Spore Coat Polysaccharide Biosynthesis Protein SpsA, Chain A"/>
    <property type="match status" value="1"/>
</dbReference>
<evidence type="ECO:0000313" key="2">
    <source>
        <dbReference type="EMBL" id="MFC5059357.1"/>
    </source>
</evidence>
<dbReference type="InterPro" id="IPR001173">
    <property type="entry name" value="Glyco_trans_2-like"/>
</dbReference>
<dbReference type="RefSeq" id="WP_344035723.1">
    <property type="nucleotide sequence ID" value="NZ_BAAAKE010000003.1"/>
</dbReference>
<evidence type="ECO:0000313" key="3">
    <source>
        <dbReference type="Proteomes" id="UP001595833"/>
    </source>
</evidence>
<dbReference type="Proteomes" id="UP001595833">
    <property type="component" value="Unassembled WGS sequence"/>
</dbReference>
<gene>
    <name evidence="2" type="ORF">ACFPFM_37065</name>
</gene>
<dbReference type="InterPro" id="IPR050834">
    <property type="entry name" value="Glycosyltransf_2"/>
</dbReference>
<keyword evidence="2" id="KW-0808">Transferase</keyword>
<dbReference type="EC" id="2.4.-.-" evidence="2"/>
<name>A0ABV9YCK6_9PSEU</name>
<dbReference type="EMBL" id="JBHSJB010000042">
    <property type="protein sequence ID" value="MFC5059357.1"/>
    <property type="molecule type" value="Genomic_DNA"/>
</dbReference>
<evidence type="ECO:0000259" key="1">
    <source>
        <dbReference type="Pfam" id="PF00535"/>
    </source>
</evidence>
<organism evidence="2 3">
    <name type="scientific">Saccharothrix xinjiangensis</name>
    <dbReference type="NCBI Taxonomy" id="204798"/>
    <lineage>
        <taxon>Bacteria</taxon>
        <taxon>Bacillati</taxon>
        <taxon>Actinomycetota</taxon>
        <taxon>Actinomycetes</taxon>
        <taxon>Pseudonocardiales</taxon>
        <taxon>Pseudonocardiaceae</taxon>
        <taxon>Saccharothrix</taxon>
    </lineage>
</organism>
<feature type="domain" description="Glycosyltransferase 2-like" evidence="1">
    <location>
        <begin position="12"/>
        <end position="137"/>
    </location>
</feature>
<dbReference type="PANTHER" id="PTHR43685:SF11">
    <property type="entry name" value="GLYCOSYLTRANSFERASE TAGX-RELATED"/>
    <property type="match status" value="1"/>
</dbReference>
<dbReference type="PANTHER" id="PTHR43685">
    <property type="entry name" value="GLYCOSYLTRANSFERASE"/>
    <property type="match status" value="1"/>
</dbReference>
<comment type="caution">
    <text evidence="2">The sequence shown here is derived from an EMBL/GenBank/DDBJ whole genome shotgun (WGS) entry which is preliminary data.</text>
</comment>
<sequence>MTEPSARPTVDVVIPCYNYARFLRACVKSVLDQPGVDVRVLIIDDTSDDDTPEVMAELVRDPRVEGRRHEVNRGHIATYNEGLLEWAKADYTVLLSADDLLAPGWLARATAVFEANPGVGMVYGRVVYYTTDGDGDRAAAHDAPRLPRVVAPPAGRTVWSGVDWVEARCRTGQNVLSSPEAVVRTSVQQAVGGYRPDLPHAGDLEMWMRIAAVSDIGYVRGEPAAYYRVHQQSMMRTRFSSLFADLEQRQAVFDLFFREHPDLPPRLRALANRSIARDALWRAVRAYDRDQLDDIPVDELEDFARRVYPDTERLPEHRALRRRRALGPKACSRTQLFLGSHLVKRGRGLVDKQLWKWRGQ</sequence>
<proteinExistence type="predicted"/>
<dbReference type="InterPro" id="IPR029044">
    <property type="entry name" value="Nucleotide-diphossugar_trans"/>
</dbReference>
<reference evidence="3" key="1">
    <citation type="journal article" date="2019" name="Int. J. Syst. Evol. Microbiol.">
        <title>The Global Catalogue of Microorganisms (GCM) 10K type strain sequencing project: providing services to taxonomists for standard genome sequencing and annotation.</title>
        <authorList>
            <consortium name="The Broad Institute Genomics Platform"/>
            <consortium name="The Broad Institute Genome Sequencing Center for Infectious Disease"/>
            <person name="Wu L."/>
            <person name="Ma J."/>
        </authorList>
    </citation>
    <scope>NUCLEOTIDE SEQUENCE [LARGE SCALE GENOMIC DNA]</scope>
    <source>
        <strain evidence="3">KCTC 12848</strain>
    </source>
</reference>
<keyword evidence="3" id="KW-1185">Reference proteome</keyword>